<feature type="transmembrane region" description="Helical" evidence="2">
    <location>
        <begin position="194"/>
        <end position="213"/>
    </location>
</feature>
<sequence length="1008" mass="116691">MSNKNNSCTSSGNSCSSGESGSSSSSSAADSGTSHKQSKPFNLSNLGILVVFCIILSLSSSTYHNWPAIERSLVNDKVFQHLCTENEIRNSIPEMYVCNKQRDAIGNLSLNIFLFEFIAYSIGGPLVDILGVYIVMIGGFAFGFYGFILLYFYHDSSFIVKFSFCCWGMFGGLIIITSIHFARMFPQAKSLADGMMIFFENFASVIPLIIYKLNKRFGITYYEGYGAYIIWGIIPSFILALSFMPIKIISKDNKTNNHNEFLELKFECLSDMLKCWQLWVNLVVFSIPVTSAMFYRKTFSAYFLNNPTLQNVFPLILLFVFLPIPFISALDQFISVHLTSAFLYILYILAFLCFFYRTKTHGLISMVLFCIAHSAEHQIMHYISNNYQQYESTLMGISYSVVFVVGFISQFVFDRIYKVSPKLALYTIISLLLVATFFSVTFQIIKNGSKKISNSQGQSSELTLSSLRIIYVIFWFIPFIFLTLSFKSLYNKSDETKSDYCICKMPHYGLQKSVTATMVFYSFSFYYVCTSFTVIVTIFKFCKLVSFDYDRHRFIWLLIYLGCFFVVSHFIIGFHFHYMKQNHESIFKLLIVLFICKILLFMYSMLRPNKTVIYLFSGFLVLYGYTFFLFIHMLAYYNFQITYVERSYRFSLMHWGGMFTLFLLFRFFYIKVSKYRFGYRMLWSLNTGFFAFFAIQLSYYFPYEMDLSFGSPNLPVPKFVKKSISEIDPKKFCARLFSVTLLISNLAILISFEFCWTLIVVLIWCFFNDLIITTCSVYIVDKHKDEYKKYHCDMINYFILPISSVSLALFVALFICRILISDYKFNNNPYVYVLLICSFAVLSYYSNVSWFHTQYDLQTCCCKEESSCECSTNGNCCCCCTKKCTCCICRKCCCCKQRTPCNCCKTSDSQCCCNGSSCTCCKSTCQCCSSDATSCKCCTKCEKCVCICLKRNKDKNKNTDIVFRFFECEFEHVVNNFTSFFIGNNFGWLLFIAFFALSKEQNVFLSFR</sequence>
<feature type="transmembrane region" description="Helical" evidence="2">
    <location>
        <begin position="104"/>
        <end position="123"/>
    </location>
</feature>
<feature type="transmembrane region" description="Helical" evidence="2">
    <location>
        <begin position="613"/>
        <end position="637"/>
    </location>
</feature>
<feature type="transmembrane region" description="Helical" evidence="2">
    <location>
        <begin position="333"/>
        <end position="356"/>
    </location>
</feature>
<feature type="transmembrane region" description="Helical" evidence="2">
    <location>
        <begin position="832"/>
        <end position="852"/>
    </location>
</feature>
<feature type="transmembrane region" description="Helical" evidence="2">
    <location>
        <begin position="276"/>
        <end position="296"/>
    </location>
</feature>
<feature type="transmembrane region" description="Helical" evidence="2">
    <location>
        <begin position="518"/>
        <end position="542"/>
    </location>
</feature>
<feature type="transmembrane region" description="Helical" evidence="2">
    <location>
        <begin position="466"/>
        <end position="486"/>
    </location>
</feature>
<gene>
    <name evidence="3" type="ORF">TAT_000049200</name>
    <name evidence="4" type="ORF">TAV_000048900</name>
</gene>
<reference evidence="3" key="1">
    <citation type="submission" date="2018-07" db="EMBL/GenBank/DDBJ databases">
        <authorList>
            <person name="Quirk P.G."/>
            <person name="Krulwich T.A."/>
        </authorList>
    </citation>
    <scope>NUCLEOTIDE SEQUENCE</scope>
    <source>
        <strain evidence="3">Anand</strain>
    </source>
</reference>
<feature type="region of interest" description="Disordered" evidence="1">
    <location>
        <begin position="1"/>
        <end position="33"/>
    </location>
</feature>
<feature type="transmembrane region" description="Helical" evidence="2">
    <location>
        <begin position="799"/>
        <end position="820"/>
    </location>
</feature>
<dbReference type="EMBL" id="UIVT01000001">
    <property type="protein sequence ID" value="SVP88633.1"/>
    <property type="molecule type" value="Genomic_DNA"/>
</dbReference>
<feature type="transmembrane region" description="Helical" evidence="2">
    <location>
        <begin position="977"/>
        <end position="998"/>
    </location>
</feature>
<keyword evidence="2" id="KW-1133">Transmembrane helix</keyword>
<keyword evidence="2" id="KW-0812">Transmembrane</keyword>
<name>A0A3B0MG06_THEAN</name>
<proteinExistence type="predicted"/>
<protein>
    <submittedName>
        <fullName evidence="3">Integral membrane protein, putative</fullName>
    </submittedName>
</protein>
<feature type="transmembrane region" description="Helical" evidence="2">
    <location>
        <begin position="681"/>
        <end position="701"/>
    </location>
</feature>
<dbReference type="SUPFAM" id="SSF103473">
    <property type="entry name" value="MFS general substrate transporter"/>
    <property type="match status" value="1"/>
</dbReference>
<feature type="transmembrane region" description="Helical" evidence="2">
    <location>
        <begin position="394"/>
        <end position="413"/>
    </location>
</feature>
<feature type="transmembrane region" description="Helical" evidence="2">
    <location>
        <begin position="652"/>
        <end position="669"/>
    </location>
</feature>
<accession>A0A3B0MG06</accession>
<dbReference type="InterPro" id="IPR036259">
    <property type="entry name" value="MFS_trans_sf"/>
</dbReference>
<keyword evidence="2" id="KW-0472">Membrane</keyword>
<dbReference type="VEuPathDB" id="PiroplasmaDB:TA20630"/>
<feature type="transmembrane region" description="Helical" evidence="2">
    <location>
        <begin position="308"/>
        <end position="327"/>
    </location>
</feature>
<evidence type="ECO:0000256" key="1">
    <source>
        <dbReference type="SAM" id="MobiDB-lite"/>
    </source>
</evidence>
<dbReference type="EMBL" id="UIVS01000001">
    <property type="protein sequence ID" value="SVP89788.1"/>
    <property type="molecule type" value="Genomic_DNA"/>
</dbReference>
<feature type="transmembrane region" description="Helical" evidence="2">
    <location>
        <begin position="225"/>
        <end position="246"/>
    </location>
</feature>
<organism evidence="3">
    <name type="scientific">Theileria annulata</name>
    <dbReference type="NCBI Taxonomy" id="5874"/>
    <lineage>
        <taxon>Eukaryota</taxon>
        <taxon>Sar</taxon>
        <taxon>Alveolata</taxon>
        <taxon>Apicomplexa</taxon>
        <taxon>Aconoidasida</taxon>
        <taxon>Piroplasmida</taxon>
        <taxon>Theileriidae</taxon>
        <taxon>Theileria</taxon>
    </lineage>
</organism>
<feature type="transmembrane region" description="Helical" evidence="2">
    <location>
        <begin position="586"/>
        <end position="606"/>
    </location>
</feature>
<evidence type="ECO:0000313" key="3">
    <source>
        <dbReference type="EMBL" id="SVP88633.1"/>
    </source>
</evidence>
<feature type="transmembrane region" description="Helical" evidence="2">
    <location>
        <begin position="554"/>
        <end position="574"/>
    </location>
</feature>
<feature type="transmembrane region" description="Helical" evidence="2">
    <location>
        <begin position="129"/>
        <end position="152"/>
    </location>
</feature>
<evidence type="ECO:0000313" key="4">
    <source>
        <dbReference type="EMBL" id="SVP89788.1"/>
    </source>
</evidence>
<feature type="transmembrane region" description="Helical" evidence="2">
    <location>
        <begin position="425"/>
        <end position="445"/>
    </location>
</feature>
<feature type="transmembrane region" description="Helical" evidence="2">
    <location>
        <begin position="164"/>
        <end position="182"/>
    </location>
</feature>
<dbReference type="AlphaFoldDB" id="A0A3B0MG06"/>
<evidence type="ECO:0000256" key="2">
    <source>
        <dbReference type="SAM" id="Phobius"/>
    </source>
</evidence>